<organism evidence="2 3">
    <name type="scientific">Ceratocystis fimbriata CBS 114723</name>
    <dbReference type="NCBI Taxonomy" id="1035309"/>
    <lineage>
        <taxon>Eukaryota</taxon>
        <taxon>Fungi</taxon>
        <taxon>Dikarya</taxon>
        <taxon>Ascomycota</taxon>
        <taxon>Pezizomycotina</taxon>
        <taxon>Sordariomycetes</taxon>
        <taxon>Hypocreomycetidae</taxon>
        <taxon>Microascales</taxon>
        <taxon>Ceratocystidaceae</taxon>
        <taxon>Ceratocystis</taxon>
    </lineage>
</organism>
<dbReference type="AlphaFoldDB" id="A0A2C5WWE0"/>
<feature type="region of interest" description="Disordered" evidence="1">
    <location>
        <begin position="199"/>
        <end position="245"/>
    </location>
</feature>
<dbReference type="Proteomes" id="UP000222788">
    <property type="component" value="Unassembled WGS sequence"/>
</dbReference>
<feature type="compositionally biased region" description="Basic residues" evidence="1">
    <location>
        <begin position="233"/>
        <end position="245"/>
    </location>
</feature>
<dbReference type="OrthoDB" id="1046782at2759"/>
<comment type="caution">
    <text evidence="2">The sequence shown here is derived from an EMBL/GenBank/DDBJ whole genome shotgun (WGS) entry which is preliminary data.</text>
</comment>
<proteinExistence type="predicted"/>
<evidence type="ECO:0000313" key="2">
    <source>
        <dbReference type="EMBL" id="PHH49971.1"/>
    </source>
</evidence>
<reference evidence="2 3" key="1">
    <citation type="journal article" date="2013" name="Fungal Biol.">
        <title>Analysis of microsatellite markers in the genome of the plant pathogen Ceratocystis fimbriata.</title>
        <authorList>
            <person name="Simpson M.C."/>
            <person name="Wilken P.M."/>
            <person name="Coetzee M.P."/>
            <person name="Wingfield M.J."/>
            <person name="Wingfield B.D."/>
        </authorList>
    </citation>
    <scope>NUCLEOTIDE SEQUENCE [LARGE SCALE GENOMIC DNA]</scope>
    <source>
        <strain evidence="2 3">CBS 114723</strain>
    </source>
</reference>
<dbReference type="EMBL" id="APWK03000158">
    <property type="protein sequence ID" value="PHH49971.1"/>
    <property type="molecule type" value="Genomic_DNA"/>
</dbReference>
<keyword evidence="3" id="KW-1185">Reference proteome</keyword>
<evidence type="ECO:0000256" key="1">
    <source>
        <dbReference type="SAM" id="MobiDB-lite"/>
    </source>
</evidence>
<feature type="region of interest" description="Disordered" evidence="1">
    <location>
        <begin position="269"/>
        <end position="294"/>
    </location>
</feature>
<evidence type="ECO:0000313" key="3">
    <source>
        <dbReference type="Proteomes" id="UP000222788"/>
    </source>
</evidence>
<gene>
    <name evidence="2" type="ORF">CFIMG_007561RA00001</name>
</gene>
<reference evidence="2 3" key="2">
    <citation type="journal article" date="2013" name="IMA Fungus">
        <title>IMA Genome-F 1: Ceratocystis fimbriata: Draft nuclear genome sequence for the plant pathogen, Ceratocystis fimbriata.</title>
        <authorList>
            <person name="Wilken P.M."/>
            <person name="Steenkamp E.T."/>
            <person name="Wingfield M.J."/>
            <person name="de Beer Z.W."/>
            <person name="Wingfield B.D."/>
        </authorList>
    </citation>
    <scope>NUCLEOTIDE SEQUENCE [LARGE SCALE GENOMIC DNA]</scope>
    <source>
        <strain evidence="2 3">CBS 114723</strain>
    </source>
</reference>
<protein>
    <submittedName>
        <fullName evidence="2">Uncharacterized protein</fullName>
    </submittedName>
</protein>
<name>A0A2C5WWE0_9PEZI</name>
<sequence length="312" mass="34792">MGPIGDSTPLSSLSIPDTHNYMTGKLENRLLQGQNTPLAQELTGGLRPSRTCFADTQAPREEDIEKLAADLIKAMTRALDEVAPKALGKGTGKNRWNSQCTDAVREMRLAWRRAEKNSFLNTIFDVYEAKRKLFQAKIQTAKREIWGQTIENMTEAVDLFRMVNRLGKPSSAGGLPLLSQDGVTRRTLRKKAEVLLDTHTQPVEDWMGAEKEASPRARSPGEANLGRSQGRSFPRRKRGAWRGRHTKHSLEAGMADFWTVHSQALQLLPGSRMPPKSFQVCNDGSDSETTERQDTTKELLAELAPLNSWEGP</sequence>
<accession>A0A2C5WWE0</accession>